<dbReference type="InterPro" id="IPR050725">
    <property type="entry name" value="CysQ/Inositol_MonoPase"/>
</dbReference>
<evidence type="ECO:0000256" key="11">
    <source>
        <dbReference type="ARBA" id="ARBA00044478"/>
    </source>
</evidence>
<dbReference type="AlphaFoldDB" id="A0A401SPR5"/>
<evidence type="ECO:0000256" key="9">
    <source>
        <dbReference type="ARBA" id="ARBA00022842"/>
    </source>
</evidence>
<comment type="catalytic activity">
    <reaction evidence="10">
        <text>1D-myo-inositol 1,3,4-trisphosphate + H2O = 1D-myo-inositol 3,4-bisphosphate + phosphate</text>
        <dbReference type="Rhea" id="RHEA:70319"/>
        <dbReference type="ChEBI" id="CHEBI:15377"/>
        <dbReference type="ChEBI" id="CHEBI:43474"/>
        <dbReference type="ChEBI" id="CHEBI:58414"/>
        <dbReference type="ChEBI" id="CHEBI:83241"/>
    </reaction>
    <physiologicalReaction direction="left-to-right" evidence="10">
        <dbReference type="Rhea" id="RHEA:70320"/>
    </physiologicalReaction>
</comment>
<dbReference type="Gene3D" id="3.30.540.10">
    <property type="entry name" value="Fructose-1,6-Bisphosphatase, subunit A, domain 1"/>
    <property type="match status" value="1"/>
</dbReference>
<evidence type="ECO:0000256" key="1">
    <source>
        <dbReference type="ARBA" id="ARBA00001946"/>
    </source>
</evidence>
<dbReference type="InterPro" id="IPR020550">
    <property type="entry name" value="Inositol_monophosphatase_CS"/>
</dbReference>
<evidence type="ECO:0000256" key="12">
    <source>
        <dbReference type="ARBA" id="ARBA00044519"/>
    </source>
</evidence>
<evidence type="ECO:0000256" key="8">
    <source>
        <dbReference type="ARBA" id="ARBA00022801"/>
    </source>
</evidence>
<dbReference type="FunFam" id="3.40.190.80:FF:000015">
    <property type="entry name" value="Inositol polyphosphate 1-phosphatase"/>
    <property type="match status" value="1"/>
</dbReference>
<dbReference type="OrthoDB" id="9977309at2759"/>
<dbReference type="PROSITE" id="PS00629">
    <property type="entry name" value="IMP_1"/>
    <property type="match status" value="1"/>
</dbReference>
<dbReference type="Proteomes" id="UP000287033">
    <property type="component" value="Unassembled WGS sequence"/>
</dbReference>
<evidence type="ECO:0000256" key="2">
    <source>
        <dbReference type="ARBA" id="ARBA00004847"/>
    </source>
</evidence>
<gene>
    <name evidence="17" type="ORF">chiPu_0010860</name>
</gene>
<name>A0A401SPR5_CHIPU</name>
<sequence>MRTAGGFAKRPRLIHHNEPQTLSCDCVTLSARPIASSLLSERASECRTIQGDHIETHLIFTMTEFLTALVYASEKSANIARACKQEETLFQLLVQEKKGNEKNKKFVSDFKTLADVLVQEVIKHDIGKKFPGLEDYVFGEESNQFTNSLGEKIKVEVCATETETAELLSKVLDGNTSAAKLLAKIVHHDVSIKDPALEKVKVDIPQDTMAVWVDPIDSTLQYIKGYADEKPKDGIYSKGLQCVTILIGVYNRSSGLPIMGVINQPFVTRDPDSFRWRGQYFWGLSYKGINICSLQNQDVNATSQSTDDQCEDPRQSEDLQSGNDNLSAVISTSENEAIKTALSMLRLYYAAGAGYKSLCAVQGFVSVYLLSEDTTFKWDCCAPHAILRSLGGGMVDFRECLKRIKAGNLDERPELIYNTPVNGATGVDRWANKGGLVAYRCPKDLDTIMNIVSKVNL</sequence>
<dbReference type="PANTHER" id="PTHR43028">
    <property type="entry name" value="3'(2'),5'-BISPHOSPHATE NUCLEOTIDASE 1"/>
    <property type="match status" value="1"/>
</dbReference>
<comment type="similarity">
    <text evidence="3">Belongs to the inositol monophosphatase superfamily.</text>
</comment>
<dbReference type="Gene3D" id="4.10.460.10">
    <property type="entry name" value="Inositol Polyphosphate 1-phosphatase, domain 1"/>
    <property type="match status" value="1"/>
</dbReference>
<organism evidence="17 18">
    <name type="scientific">Chiloscyllium punctatum</name>
    <name type="common">Brownbanded bambooshark</name>
    <name type="synonym">Hemiscyllium punctatum</name>
    <dbReference type="NCBI Taxonomy" id="137246"/>
    <lineage>
        <taxon>Eukaryota</taxon>
        <taxon>Metazoa</taxon>
        <taxon>Chordata</taxon>
        <taxon>Craniata</taxon>
        <taxon>Vertebrata</taxon>
        <taxon>Chondrichthyes</taxon>
        <taxon>Elasmobranchii</taxon>
        <taxon>Galeomorphii</taxon>
        <taxon>Galeoidea</taxon>
        <taxon>Orectolobiformes</taxon>
        <taxon>Hemiscylliidae</taxon>
        <taxon>Chiloscyllium</taxon>
    </lineage>
</organism>
<dbReference type="Gene3D" id="3.40.190.80">
    <property type="match status" value="1"/>
</dbReference>
<comment type="catalytic activity">
    <reaction evidence="11">
        <text>1D-myo-inositol 1,4-bisphosphate + H2O = 1D-myo-inositol 4-phosphate + phosphate</text>
        <dbReference type="Rhea" id="RHEA:15553"/>
        <dbReference type="ChEBI" id="CHEBI:15377"/>
        <dbReference type="ChEBI" id="CHEBI:43474"/>
        <dbReference type="ChEBI" id="CHEBI:58282"/>
        <dbReference type="ChEBI" id="CHEBI:58469"/>
        <dbReference type="EC" id="3.1.3.57"/>
    </reaction>
    <physiologicalReaction direction="left-to-right" evidence="11">
        <dbReference type="Rhea" id="RHEA:15554"/>
    </physiologicalReaction>
</comment>
<evidence type="ECO:0000256" key="7">
    <source>
        <dbReference type="ARBA" id="ARBA00022723"/>
    </source>
</evidence>
<evidence type="ECO:0000256" key="16">
    <source>
        <dbReference type="SAM" id="MobiDB-lite"/>
    </source>
</evidence>
<feature type="binding site" evidence="15">
    <location>
        <position position="216"/>
    </location>
    <ligand>
        <name>Mg(2+)</name>
        <dbReference type="ChEBI" id="CHEBI:18420"/>
        <label>1</label>
        <note>catalytic</note>
    </ligand>
</feature>
<dbReference type="InterPro" id="IPR020583">
    <property type="entry name" value="Inositol_monoP_metal-BS"/>
</dbReference>
<proteinExistence type="inferred from homology"/>
<keyword evidence="18" id="KW-1185">Reference proteome</keyword>
<comment type="caution">
    <text evidence="17">The sequence shown here is derived from an EMBL/GenBank/DDBJ whole genome shotgun (WGS) entry which is preliminary data.</text>
</comment>
<dbReference type="EMBL" id="BEZZ01000431">
    <property type="protein sequence ID" value="GCC32399.1"/>
    <property type="molecule type" value="Genomic_DNA"/>
</dbReference>
<keyword evidence="7 15" id="KW-0479">Metal-binding</keyword>
<dbReference type="PANTHER" id="PTHR43028:SF3">
    <property type="entry name" value="INOSITOL POLYPHOSPHATE 1-PHOSPHATASE"/>
    <property type="match status" value="1"/>
</dbReference>
<evidence type="ECO:0000256" key="10">
    <source>
        <dbReference type="ARBA" id="ARBA00044465"/>
    </source>
</evidence>
<dbReference type="SUPFAM" id="SSF56655">
    <property type="entry name" value="Carbohydrate phosphatase"/>
    <property type="match status" value="1"/>
</dbReference>
<feature type="region of interest" description="Disordered" evidence="16">
    <location>
        <begin position="303"/>
        <end position="323"/>
    </location>
</feature>
<keyword evidence="9 15" id="KW-0460">Magnesium</keyword>
<evidence type="ECO:0000313" key="18">
    <source>
        <dbReference type="Proteomes" id="UP000287033"/>
    </source>
</evidence>
<comment type="function">
    <text evidence="13">Mg(2+)-dependent phosphatase that catalyzes the hydrolysis of the 1-position phosphate from inositol 1,4-bisphosphate and inositol 1,3,4-trisphosphate and participates in inositol phosphate metabolism.</text>
</comment>
<evidence type="ECO:0000256" key="13">
    <source>
        <dbReference type="ARBA" id="ARBA00059706"/>
    </source>
</evidence>
<evidence type="ECO:0000256" key="5">
    <source>
        <dbReference type="ARBA" id="ARBA00022553"/>
    </source>
</evidence>
<evidence type="ECO:0000256" key="4">
    <source>
        <dbReference type="ARBA" id="ARBA00011245"/>
    </source>
</evidence>
<comment type="cofactor">
    <cofactor evidence="1 15">
        <name>Mg(2+)</name>
        <dbReference type="ChEBI" id="CHEBI:18420"/>
    </cofactor>
</comment>
<keyword evidence="6" id="KW-0452">Lithium</keyword>
<comment type="subunit">
    <text evidence="4">Monomer.</text>
</comment>
<reference evidence="17 18" key="1">
    <citation type="journal article" date="2018" name="Nat. Ecol. Evol.">
        <title>Shark genomes provide insights into elasmobranch evolution and the origin of vertebrates.</title>
        <authorList>
            <person name="Hara Y"/>
            <person name="Yamaguchi K"/>
            <person name="Onimaru K"/>
            <person name="Kadota M"/>
            <person name="Koyanagi M"/>
            <person name="Keeley SD"/>
            <person name="Tatsumi K"/>
            <person name="Tanaka K"/>
            <person name="Motone F"/>
            <person name="Kageyama Y"/>
            <person name="Nozu R"/>
            <person name="Adachi N"/>
            <person name="Nishimura O"/>
            <person name="Nakagawa R"/>
            <person name="Tanegashima C"/>
            <person name="Kiyatake I"/>
            <person name="Matsumoto R"/>
            <person name="Murakumo K"/>
            <person name="Nishida K"/>
            <person name="Terakita A"/>
            <person name="Kuratani S"/>
            <person name="Sato K"/>
            <person name="Hyodo S Kuraku.S."/>
        </authorList>
    </citation>
    <scope>NUCLEOTIDE SEQUENCE [LARGE SCALE GENOMIC DNA]</scope>
</reference>
<dbReference type="FunFam" id="4.10.460.10:FF:000001">
    <property type="entry name" value="Inositol polyphosphate 1-phosphatase"/>
    <property type="match status" value="1"/>
</dbReference>
<accession>A0A401SPR5</accession>
<feature type="binding site" evidence="15">
    <location>
        <position position="140"/>
    </location>
    <ligand>
        <name>Mg(2+)</name>
        <dbReference type="ChEBI" id="CHEBI:18420"/>
        <label>1</label>
        <note>catalytic</note>
    </ligand>
</feature>
<feature type="binding site" evidence="15">
    <location>
        <position position="217"/>
    </location>
    <ligand>
        <name>Mg(2+)</name>
        <dbReference type="ChEBI" id="CHEBI:18420"/>
        <label>1</label>
        <note>catalytic</note>
    </ligand>
</feature>
<evidence type="ECO:0000256" key="3">
    <source>
        <dbReference type="ARBA" id="ARBA00009759"/>
    </source>
</evidence>
<dbReference type="PROSITE" id="PS00630">
    <property type="entry name" value="IMP_2"/>
    <property type="match status" value="1"/>
</dbReference>
<evidence type="ECO:0000313" key="17">
    <source>
        <dbReference type="EMBL" id="GCC32399.1"/>
    </source>
</evidence>
<comment type="pathway">
    <text evidence="2">Signal transduction; phosphatidylinositol signaling pathway.</text>
</comment>
<dbReference type="InterPro" id="IPR000760">
    <property type="entry name" value="Inositol_monophosphatase-like"/>
</dbReference>
<dbReference type="Pfam" id="PF00459">
    <property type="entry name" value="Inositol_P"/>
    <property type="match status" value="1"/>
</dbReference>
<dbReference type="InterPro" id="IPR044897">
    <property type="entry name" value="INPP1_dom_1"/>
</dbReference>
<dbReference type="STRING" id="137246.A0A401SPR5"/>
<dbReference type="GO" id="GO:0046854">
    <property type="term" value="P:phosphatidylinositol phosphate biosynthetic process"/>
    <property type="evidence" value="ECO:0007669"/>
    <property type="project" value="InterPro"/>
</dbReference>
<protein>
    <recommendedName>
        <fullName evidence="14">Inositol polyphosphate 1-phosphatase</fullName>
        <ecNumber evidence="12">3.1.3.57</ecNumber>
    </recommendedName>
</protein>
<feature type="binding site" evidence="15">
    <location>
        <position position="379"/>
    </location>
    <ligand>
        <name>Mg(2+)</name>
        <dbReference type="ChEBI" id="CHEBI:18420"/>
        <label>1</label>
        <note>catalytic</note>
    </ligand>
</feature>
<evidence type="ECO:0000256" key="6">
    <source>
        <dbReference type="ARBA" id="ARBA00022671"/>
    </source>
</evidence>
<dbReference type="OMA" id="KGSTFRW"/>
<keyword evidence="8" id="KW-0378">Hydrolase</keyword>
<evidence type="ECO:0000256" key="15">
    <source>
        <dbReference type="PIRSR" id="PIRSR600760-2"/>
    </source>
</evidence>
<dbReference type="GO" id="GO:0004441">
    <property type="term" value="F:inositol-1,4-bisphosphate 1-phosphatase activity"/>
    <property type="evidence" value="ECO:0007669"/>
    <property type="project" value="UniProtKB-EC"/>
</dbReference>
<keyword evidence="5" id="KW-0597">Phosphoprotein</keyword>
<feature type="binding site" evidence="15">
    <location>
        <position position="214"/>
    </location>
    <ligand>
        <name>Mg(2+)</name>
        <dbReference type="ChEBI" id="CHEBI:18420"/>
        <label>1</label>
        <note>catalytic</note>
    </ligand>
</feature>
<dbReference type="EC" id="3.1.3.57" evidence="12"/>
<dbReference type="GO" id="GO:0046872">
    <property type="term" value="F:metal ion binding"/>
    <property type="evidence" value="ECO:0007669"/>
    <property type="project" value="UniProtKB-KW"/>
</dbReference>
<evidence type="ECO:0000256" key="14">
    <source>
        <dbReference type="ARBA" id="ARBA00070066"/>
    </source>
</evidence>